<dbReference type="AlphaFoldDB" id="A0A3B0PUN8"/>
<dbReference type="Proteomes" id="UP000259328">
    <property type="component" value="Chromosome"/>
</dbReference>
<evidence type="ECO:0000313" key="1">
    <source>
        <dbReference type="EMBL" id="SYV93281.1"/>
    </source>
</evidence>
<dbReference type="EMBL" id="LS991953">
    <property type="protein sequence ID" value="SYV93281.1"/>
    <property type="molecule type" value="Genomic_DNA"/>
</dbReference>
<protein>
    <submittedName>
        <fullName evidence="1">Uncharacterized protein</fullName>
    </submittedName>
</protein>
<evidence type="ECO:0000313" key="2">
    <source>
        <dbReference type="Proteomes" id="UP000259328"/>
    </source>
</evidence>
<sequence>MGFPISSTDNHLEKTYDTVVDQLEEDSQSLW</sequence>
<organism evidence="1 2">
    <name type="scientific">Mycoplasmopsis synoviae</name>
    <name type="common">Mycoplasma synoviae</name>
    <dbReference type="NCBI Taxonomy" id="2109"/>
    <lineage>
        <taxon>Bacteria</taxon>
        <taxon>Bacillati</taxon>
        <taxon>Mycoplasmatota</taxon>
        <taxon>Mycoplasmoidales</taxon>
        <taxon>Metamycoplasmataceae</taxon>
        <taxon>Mycoplasmopsis</taxon>
    </lineage>
</organism>
<gene>
    <name evidence="1" type="ORF">NCTC10124_01017</name>
</gene>
<reference evidence="2" key="1">
    <citation type="submission" date="2018-06" db="EMBL/GenBank/DDBJ databases">
        <authorList>
            <consortium name="Pathogen Informatics"/>
        </authorList>
    </citation>
    <scope>NUCLEOTIDE SEQUENCE [LARGE SCALE GENOMIC DNA]</scope>
    <source>
        <strain evidence="2">NCTC10124</strain>
    </source>
</reference>
<accession>A0A3B0PUN8</accession>
<feature type="non-terminal residue" evidence="1">
    <location>
        <position position="31"/>
    </location>
</feature>
<proteinExistence type="predicted"/>
<name>A0A3B0PUN8_MYCSY</name>